<dbReference type="Proteomes" id="UP000027337">
    <property type="component" value="Unassembled WGS sequence"/>
</dbReference>
<reference evidence="3 4" key="1">
    <citation type="journal article" date="2014" name="Genome Announc.">
        <title>Draft Genome Sequences of Two Isolates of the Roseobacter Group, Sulfitobacter sp. Strains 3SOLIMAR09 and 1FIGIMAR09, from Harbors of Mallorca Island (Mediterranean Sea).</title>
        <authorList>
            <person name="Mas-Llado M."/>
            <person name="Pina-Villalonga J.M."/>
            <person name="Brunet-Galmes I."/>
            <person name="Nogales B."/>
            <person name="Bosch R."/>
        </authorList>
    </citation>
    <scope>NUCLEOTIDE SEQUENCE [LARGE SCALE GENOMIC DNA]</scope>
    <source>
        <strain evidence="3 4">1FIGIMAR09</strain>
    </source>
</reference>
<dbReference type="InterPro" id="IPR011965">
    <property type="entry name" value="PaaX_trns_reg"/>
</dbReference>
<dbReference type="InterPro" id="IPR013225">
    <property type="entry name" value="PaaX_C"/>
</dbReference>
<dbReference type="Gene3D" id="1.20.58.1460">
    <property type="match status" value="1"/>
</dbReference>
<feature type="domain" description="Transcriptional repressor PaaX-like N-terminal" evidence="1">
    <location>
        <begin position="22"/>
        <end position="89"/>
    </location>
</feature>
<dbReference type="Pfam" id="PF08223">
    <property type="entry name" value="PaaX_C"/>
    <property type="match status" value="1"/>
</dbReference>
<dbReference type="Gene3D" id="1.10.10.10">
    <property type="entry name" value="Winged helix-like DNA-binding domain superfamily/Winged helix DNA-binding domain"/>
    <property type="match status" value="1"/>
</dbReference>
<evidence type="ECO:0000313" key="4">
    <source>
        <dbReference type="Proteomes" id="UP000027337"/>
    </source>
</evidence>
<protein>
    <submittedName>
        <fullName evidence="3">PaaX family transcriptional regulator</fullName>
    </submittedName>
</protein>
<dbReference type="EMBL" id="JEMU01000004">
    <property type="protein sequence ID" value="KAJ03832.1"/>
    <property type="molecule type" value="Genomic_DNA"/>
</dbReference>
<dbReference type="PANTHER" id="PTHR30319:SF1">
    <property type="entry name" value="TRANSCRIPTIONAL REPRESSOR PAAX"/>
    <property type="match status" value="1"/>
</dbReference>
<dbReference type="SUPFAM" id="SSF46785">
    <property type="entry name" value="Winged helix' DNA-binding domain"/>
    <property type="match status" value="1"/>
</dbReference>
<dbReference type="PANTHER" id="PTHR30319">
    <property type="entry name" value="PHENYLACETIC ACID REGULATOR-RELATED TRANSCRIPTIONAL REPRESSOR"/>
    <property type="match status" value="1"/>
</dbReference>
<sequence length="263" mass="29058">MPTDPFSENTAALRALGGQRVWSLMISLFGDLAQGAGDRIDGPVLSAIMARQHIKPEAVRVALHRLRKDGWVTSEKSGRIRQHSLTDKGRRESAIASPRIYARPGSEIENWQLILLPPSDADTSADMIARGFAAITTRTYIGPQSAQPPADALALPGDDVPGWLRNEAAPDDLREDYMQLLRTLTDLKAKLDQMSELSQIEVAVLRCLVVHNWRRLVLRHAPLPPSLLPEDWPGHACHRMVASLLDRFPRPDISRIAQQAAAA</sequence>
<evidence type="ECO:0000259" key="1">
    <source>
        <dbReference type="Pfam" id="PF07848"/>
    </source>
</evidence>
<feature type="domain" description="Transcriptional repressor PaaX-like C-terminal" evidence="2">
    <location>
        <begin position="171"/>
        <end position="247"/>
    </location>
</feature>
<comment type="caution">
    <text evidence="3">The sequence shown here is derived from an EMBL/GenBank/DDBJ whole genome shotgun (WGS) entry which is preliminary data.</text>
</comment>
<evidence type="ECO:0000313" key="3">
    <source>
        <dbReference type="EMBL" id="KAJ03832.1"/>
    </source>
</evidence>
<dbReference type="AlphaFoldDB" id="A0A061SSG1"/>
<gene>
    <name evidence="3" type="ORF">PM02_05830</name>
</gene>
<dbReference type="Gene3D" id="3.30.70.2670">
    <property type="match status" value="1"/>
</dbReference>
<evidence type="ECO:0000259" key="2">
    <source>
        <dbReference type="Pfam" id="PF08223"/>
    </source>
</evidence>
<accession>A0A061SSG1</accession>
<dbReference type="STRING" id="83219.PM02_05830"/>
<dbReference type="GO" id="GO:0006351">
    <property type="term" value="P:DNA-templated transcription"/>
    <property type="evidence" value="ECO:0007669"/>
    <property type="project" value="InterPro"/>
</dbReference>
<name>A0A061SSG1_9RHOB</name>
<dbReference type="InterPro" id="IPR036388">
    <property type="entry name" value="WH-like_DNA-bd_sf"/>
</dbReference>
<dbReference type="PIRSF" id="PIRSF020623">
    <property type="entry name" value="PaaX"/>
    <property type="match status" value="1"/>
</dbReference>
<organism evidence="3 4">
    <name type="scientific">Sulfitobacter mediterraneus</name>
    <dbReference type="NCBI Taxonomy" id="83219"/>
    <lineage>
        <taxon>Bacteria</taxon>
        <taxon>Pseudomonadati</taxon>
        <taxon>Pseudomonadota</taxon>
        <taxon>Alphaproteobacteria</taxon>
        <taxon>Rhodobacterales</taxon>
        <taxon>Roseobacteraceae</taxon>
        <taxon>Sulfitobacter</taxon>
    </lineage>
</organism>
<proteinExistence type="predicted"/>
<dbReference type="RefSeq" id="WP_037906180.1">
    <property type="nucleotide sequence ID" value="NZ_JEMU01000004.1"/>
</dbReference>
<dbReference type="InterPro" id="IPR012906">
    <property type="entry name" value="PaaX-like_N"/>
</dbReference>
<keyword evidence="4" id="KW-1185">Reference proteome</keyword>
<dbReference type="InterPro" id="IPR036390">
    <property type="entry name" value="WH_DNA-bd_sf"/>
</dbReference>
<dbReference type="eggNOG" id="COG3327">
    <property type="taxonomic scope" value="Bacteria"/>
</dbReference>
<dbReference type="Pfam" id="PF07848">
    <property type="entry name" value="PaaX"/>
    <property type="match status" value="1"/>
</dbReference>